<dbReference type="CDD" id="cd00114">
    <property type="entry name" value="LIGANc"/>
    <property type="match status" value="1"/>
</dbReference>
<dbReference type="SUPFAM" id="SSF47781">
    <property type="entry name" value="RuvA domain 2-like"/>
    <property type="match status" value="1"/>
</dbReference>
<keyword evidence="11 14" id="KW-0234">DNA repair</keyword>
<dbReference type="InterPro" id="IPR003583">
    <property type="entry name" value="Hlx-hairpin-Hlx_DNA-bd_motif"/>
</dbReference>
<keyword evidence="14" id="KW-0464">Manganese</keyword>
<keyword evidence="10 14" id="KW-0520">NAD</keyword>
<dbReference type="GO" id="GO:0003911">
    <property type="term" value="F:DNA ligase (NAD+) activity"/>
    <property type="evidence" value="ECO:0007669"/>
    <property type="project" value="UniProtKB-UniRule"/>
</dbReference>
<dbReference type="InterPro" id="IPR041663">
    <property type="entry name" value="DisA/LigA_HHH"/>
</dbReference>
<comment type="similarity">
    <text evidence="13 14">Belongs to the NAD-dependent DNA ligase family. LigA subfamily.</text>
</comment>
<dbReference type="PIRSF" id="PIRSF001604">
    <property type="entry name" value="LigA"/>
    <property type="match status" value="1"/>
</dbReference>
<name>A0A2M6WA40_9BACT</name>
<keyword evidence="5 14" id="KW-0235">DNA replication</keyword>
<dbReference type="InterPro" id="IPR004150">
    <property type="entry name" value="NAD_DNA_ligase_OB"/>
</dbReference>
<dbReference type="NCBIfam" id="NF005932">
    <property type="entry name" value="PRK07956.1"/>
    <property type="match status" value="1"/>
</dbReference>
<dbReference type="HAMAP" id="MF_01588">
    <property type="entry name" value="DNA_ligase_A"/>
    <property type="match status" value="1"/>
</dbReference>
<accession>A0A2M6WA40</accession>
<reference evidence="18" key="1">
    <citation type="submission" date="2017-09" db="EMBL/GenBank/DDBJ databases">
        <title>Depth-based differentiation of microbial function through sediment-hosted aquifers and enrichment of novel symbionts in the deep terrestrial subsurface.</title>
        <authorList>
            <person name="Probst A.J."/>
            <person name="Ladd B."/>
            <person name="Jarett J.K."/>
            <person name="Geller-Mcgrath D.E."/>
            <person name="Sieber C.M.K."/>
            <person name="Emerson J.B."/>
            <person name="Anantharaman K."/>
            <person name="Thomas B.C."/>
            <person name="Malmstrom R."/>
            <person name="Stieglmeier M."/>
            <person name="Klingl A."/>
            <person name="Woyke T."/>
            <person name="Ryan C.M."/>
            <person name="Banfield J.F."/>
        </authorList>
    </citation>
    <scope>NUCLEOTIDE SEQUENCE [LARGE SCALE GENOMIC DNA]</scope>
</reference>
<dbReference type="SUPFAM" id="SSF56091">
    <property type="entry name" value="DNA ligase/mRNA capping enzyme, catalytic domain"/>
    <property type="match status" value="1"/>
</dbReference>
<keyword evidence="8 14" id="KW-0862">Zinc</keyword>
<dbReference type="Pfam" id="PF01653">
    <property type="entry name" value="DNA_ligase_aden"/>
    <property type="match status" value="1"/>
</dbReference>
<dbReference type="Gene3D" id="1.10.150.20">
    <property type="entry name" value="5' to 3' exonuclease, C-terminal subdomain"/>
    <property type="match status" value="2"/>
</dbReference>
<keyword evidence="4 14" id="KW-0436">Ligase</keyword>
<feature type="binding site" evidence="14">
    <location>
        <position position="174"/>
    </location>
    <ligand>
        <name>NAD(+)</name>
        <dbReference type="ChEBI" id="CHEBI:57540"/>
    </ligand>
</feature>
<dbReference type="Gene3D" id="2.40.50.140">
    <property type="entry name" value="Nucleic acid-binding proteins"/>
    <property type="match status" value="1"/>
</dbReference>
<dbReference type="InterPro" id="IPR033136">
    <property type="entry name" value="DNA_ligase_CS"/>
</dbReference>
<evidence type="ECO:0000256" key="2">
    <source>
        <dbReference type="ARBA" id="ARBA00012722"/>
    </source>
</evidence>
<dbReference type="NCBIfam" id="TIGR00575">
    <property type="entry name" value="dnlj"/>
    <property type="match status" value="1"/>
</dbReference>
<dbReference type="Pfam" id="PF00533">
    <property type="entry name" value="BRCT"/>
    <property type="match status" value="1"/>
</dbReference>
<dbReference type="SMART" id="SM00532">
    <property type="entry name" value="LIGANc"/>
    <property type="match status" value="1"/>
</dbReference>
<feature type="binding site" evidence="14">
    <location>
        <position position="140"/>
    </location>
    <ligand>
        <name>NAD(+)</name>
        <dbReference type="ChEBI" id="CHEBI:57540"/>
    </ligand>
</feature>
<dbReference type="Pfam" id="PF14520">
    <property type="entry name" value="HHH_5"/>
    <property type="match status" value="1"/>
</dbReference>
<evidence type="ECO:0000256" key="5">
    <source>
        <dbReference type="ARBA" id="ARBA00022705"/>
    </source>
</evidence>
<dbReference type="GO" id="GO:0003677">
    <property type="term" value="F:DNA binding"/>
    <property type="evidence" value="ECO:0007669"/>
    <property type="project" value="InterPro"/>
</dbReference>
<dbReference type="Gene3D" id="6.20.10.30">
    <property type="match status" value="1"/>
</dbReference>
<organism evidence="17 18">
    <name type="scientific">Candidatus Kuenenbacteria bacterium CG10_big_fil_rev_8_21_14_0_10_36_11</name>
    <dbReference type="NCBI Taxonomy" id="1974618"/>
    <lineage>
        <taxon>Bacteria</taxon>
        <taxon>Candidatus Kueneniibacteriota</taxon>
    </lineage>
</organism>
<feature type="domain" description="BRCT" evidence="16">
    <location>
        <begin position="602"/>
        <end position="679"/>
    </location>
</feature>
<gene>
    <name evidence="14" type="primary">ligA</name>
    <name evidence="17" type="ORF">COU23_02685</name>
</gene>
<feature type="binding site" evidence="14">
    <location>
        <position position="289"/>
    </location>
    <ligand>
        <name>NAD(+)</name>
        <dbReference type="ChEBI" id="CHEBI:57540"/>
    </ligand>
</feature>
<dbReference type="InterPro" id="IPR012340">
    <property type="entry name" value="NA-bd_OB-fold"/>
</dbReference>
<dbReference type="EMBL" id="PFBP01000041">
    <property type="protein sequence ID" value="PIT89669.1"/>
    <property type="molecule type" value="Genomic_DNA"/>
</dbReference>
<sequence length="679" mass="76904">MTKSEAKNRIEKLKQQLMEIDYAYYVLDKPVMSDAARDSLKDELEKLEKEFPEFITADSPTQRIGGKVLGKFEKVKHQTSKYSFDDVFSFEEVLEFDARVKRFLDLPLDQNVAYTCELKIDGLNMSFIYEHGLLARAITRGDGIIGEDVTHTVRTVKSVPLKLNQPLDIEAAGEIYLPLKSFEKINSELEKDSEEKFANPRNAAAGTIRQLDPKIAAERDLQSFFYTLNFFNSNFKTQYEMLKSLQELGFRVEKHFKQINKISEAKEFFENTAKIRHKLGFEIDGIVIKVNNLEWQEKLGRTAKNVRWACAYKFAAEQATTVVEDIQVQIGRTGVLTPVAHLRPVSVAGSIVSRATLHNEDEIKRLDLRVGDTVIIQKAGDVIPDIVEVLTKMRTGRERKFQMPDKCPVCGSKIMRPENEVAYYCLNKNCFAQTKEKIYHFISRGAFDIEGLGPKIIDLLLDQNLIKDASDIFTLKKGDLEELPRLGEKSADNLIKAIEAKKKISLAKFIFALGVRHVGEETGILLATRIGMNNVRINQNNFIKAMQLLGVERLSEVDGVGPVMAESIVDWFQNDKNIRLVENLFKNGVVIDDVTPTFRSDRSENKLSGQKFVLTGTLSNMERETAKEKIRALGGEISETVSKNTDYVVAGENPGSKLEKAKKLGVKILEEREFLNLIK</sequence>
<feature type="coiled-coil region" evidence="15">
    <location>
        <begin position="3"/>
        <end position="57"/>
    </location>
</feature>
<dbReference type="GO" id="GO:0046872">
    <property type="term" value="F:metal ion binding"/>
    <property type="evidence" value="ECO:0007669"/>
    <property type="project" value="UniProtKB-KW"/>
</dbReference>
<evidence type="ECO:0000256" key="12">
    <source>
        <dbReference type="ARBA" id="ARBA00034005"/>
    </source>
</evidence>
<keyword evidence="15" id="KW-0175">Coiled coil</keyword>
<dbReference type="SUPFAM" id="SSF50249">
    <property type="entry name" value="Nucleic acid-binding proteins"/>
    <property type="match status" value="1"/>
</dbReference>
<dbReference type="FunFam" id="1.10.150.20:FF:000007">
    <property type="entry name" value="DNA ligase"/>
    <property type="match status" value="1"/>
</dbReference>
<dbReference type="Gene3D" id="3.30.470.30">
    <property type="entry name" value="DNA ligase/mRNA capping enzyme"/>
    <property type="match status" value="1"/>
</dbReference>
<dbReference type="PANTHER" id="PTHR23389:SF9">
    <property type="entry name" value="DNA LIGASE"/>
    <property type="match status" value="1"/>
</dbReference>
<evidence type="ECO:0000256" key="15">
    <source>
        <dbReference type="SAM" id="Coils"/>
    </source>
</evidence>
<dbReference type="Pfam" id="PF03119">
    <property type="entry name" value="DNA_ligase_ZBD"/>
    <property type="match status" value="1"/>
</dbReference>
<dbReference type="InterPro" id="IPR036420">
    <property type="entry name" value="BRCT_dom_sf"/>
</dbReference>
<dbReference type="Proteomes" id="UP000231464">
    <property type="component" value="Unassembled WGS sequence"/>
</dbReference>
<dbReference type="FunFam" id="2.40.50.140:FF:000012">
    <property type="entry name" value="DNA ligase"/>
    <property type="match status" value="1"/>
</dbReference>
<evidence type="ECO:0000256" key="13">
    <source>
        <dbReference type="ARBA" id="ARBA00060881"/>
    </source>
</evidence>
<keyword evidence="6 14" id="KW-0479">Metal-binding</keyword>
<feature type="binding site" evidence="14">
    <location>
        <position position="410"/>
    </location>
    <ligand>
        <name>Zn(2+)</name>
        <dbReference type="ChEBI" id="CHEBI:29105"/>
    </ligand>
</feature>
<evidence type="ECO:0000256" key="6">
    <source>
        <dbReference type="ARBA" id="ARBA00022723"/>
    </source>
</evidence>
<feature type="binding site" evidence="14">
    <location>
        <position position="425"/>
    </location>
    <ligand>
        <name>Zn(2+)</name>
        <dbReference type="ChEBI" id="CHEBI:29105"/>
    </ligand>
</feature>
<dbReference type="PROSITE" id="PS50172">
    <property type="entry name" value="BRCT"/>
    <property type="match status" value="1"/>
</dbReference>
<evidence type="ECO:0000256" key="7">
    <source>
        <dbReference type="ARBA" id="ARBA00022763"/>
    </source>
</evidence>
<dbReference type="SMART" id="SM00292">
    <property type="entry name" value="BRCT"/>
    <property type="match status" value="1"/>
</dbReference>
<evidence type="ECO:0000256" key="1">
    <source>
        <dbReference type="ARBA" id="ARBA00004067"/>
    </source>
</evidence>
<evidence type="ECO:0000313" key="17">
    <source>
        <dbReference type="EMBL" id="PIT89669.1"/>
    </source>
</evidence>
<evidence type="ECO:0000313" key="18">
    <source>
        <dbReference type="Proteomes" id="UP000231464"/>
    </source>
</evidence>
<evidence type="ECO:0000259" key="16">
    <source>
        <dbReference type="PROSITE" id="PS50172"/>
    </source>
</evidence>
<evidence type="ECO:0000256" key="8">
    <source>
        <dbReference type="ARBA" id="ARBA00022833"/>
    </source>
</evidence>
<protein>
    <recommendedName>
        <fullName evidence="3 14">DNA ligase</fullName>
        <ecNumber evidence="2 14">6.5.1.2</ecNumber>
    </recommendedName>
    <alternativeName>
        <fullName evidence="14">Polydeoxyribonucleotide synthase [NAD(+)]</fullName>
    </alternativeName>
</protein>
<dbReference type="GO" id="GO:0005829">
    <property type="term" value="C:cytosol"/>
    <property type="evidence" value="ECO:0007669"/>
    <property type="project" value="TreeGrafter"/>
</dbReference>
<comment type="caution">
    <text evidence="17">The sequence shown here is derived from an EMBL/GenBank/DDBJ whole genome shotgun (WGS) entry which is preliminary data.</text>
</comment>
<dbReference type="InterPro" id="IPR004149">
    <property type="entry name" value="Znf_DNAligase_C4"/>
</dbReference>
<evidence type="ECO:0000256" key="3">
    <source>
        <dbReference type="ARBA" id="ARBA00013308"/>
    </source>
</evidence>
<comment type="cofactor">
    <cofactor evidence="14">
        <name>Mg(2+)</name>
        <dbReference type="ChEBI" id="CHEBI:18420"/>
    </cofactor>
    <cofactor evidence="14">
        <name>Mn(2+)</name>
        <dbReference type="ChEBI" id="CHEBI:29035"/>
    </cofactor>
</comment>
<comment type="catalytic activity">
    <reaction evidence="12 14">
        <text>NAD(+) + (deoxyribonucleotide)n-3'-hydroxyl + 5'-phospho-(deoxyribonucleotide)m = (deoxyribonucleotide)n+m + AMP + beta-nicotinamide D-nucleotide.</text>
        <dbReference type="EC" id="6.5.1.2"/>
    </reaction>
</comment>
<evidence type="ECO:0000256" key="14">
    <source>
        <dbReference type="HAMAP-Rule" id="MF_01588"/>
    </source>
</evidence>
<evidence type="ECO:0000256" key="4">
    <source>
        <dbReference type="ARBA" id="ARBA00022598"/>
    </source>
</evidence>
<feature type="active site" description="N6-AMP-lysine intermediate" evidence="14">
    <location>
        <position position="119"/>
    </location>
</feature>
<feature type="binding site" evidence="14">
    <location>
        <position position="313"/>
    </location>
    <ligand>
        <name>NAD(+)</name>
        <dbReference type="ChEBI" id="CHEBI:57540"/>
    </ligand>
</feature>
<dbReference type="InterPro" id="IPR001357">
    <property type="entry name" value="BRCT_dom"/>
</dbReference>
<comment type="caution">
    <text evidence="14">Lacks conserved residue(s) required for the propagation of feature annotation.</text>
</comment>
<comment type="function">
    <text evidence="1 14">DNA ligase that catalyzes the formation of phosphodiester linkages between 5'-phosphoryl and 3'-hydroxyl groups in double-stranded DNA using NAD as a coenzyme and as the energy source for the reaction. It is essential for DNA replication and repair of damaged DNA.</text>
</comment>
<feature type="binding site" evidence="14">
    <location>
        <begin position="83"/>
        <end position="84"/>
    </location>
    <ligand>
        <name>NAD(+)</name>
        <dbReference type="ChEBI" id="CHEBI:57540"/>
    </ligand>
</feature>
<dbReference type="Gene3D" id="1.10.287.610">
    <property type="entry name" value="Helix hairpin bin"/>
    <property type="match status" value="1"/>
</dbReference>
<dbReference type="Pfam" id="PF12826">
    <property type="entry name" value="HHH_2"/>
    <property type="match status" value="1"/>
</dbReference>
<dbReference type="CDD" id="cd17748">
    <property type="entry name" value="BRCT_DNA_ligase_like"/>
    <property type="match status" value="1"/>
</dbReference>
<evidence type="ECO:0000256" key="10">
    <source>
        <dbReference type="ARBA" id="ARBA00023027"/>
    </source>
</evidence>
<dbReference type="InterPro" id="IPR013840">
    <property type="entry name" value="DNAligase_N"/>
</dbReference>
<keyword evidence="7 14" id="KW-0227">DNA damage</keyword>
<evidence type="ECO:0000256" key="11">
    <source>
        <dbReference type="ARBA" id="ARBA00023204"/>
    </source>
</evidence>
<dbReference type="Gene3D" id="3.40.50.10190">
    <property type="entry name" value="BRCT domain"/>
    <property type="match status" value="1"/>
</dbReference>
<dbReference type="SUPFAM" id="SSF52113">
    <property type="entry name" value="BRCT domain"/>
    <property type="match status" value="1"/>
</dbReference>
<dbReference type="SMART" id="SM00278">
    <property type="entry name" value="HhH1"/>
    <property type="match status" value="2"/>
</dbReference>
<dbReference type="InterPro" id="IPR010994">
    <property type="entry name" value="RuvA_2-like"/>
</dbReference>
<dbReference type="GO" id="GO:0006260">
    <property type="term" value="P:DNA replication"/>
    <property type="evidence" value="ECO:0007669"/>
    <property type="project" value="UniProtKB-KW"/>
</dbReference>
<dbReference type="AlphaFoldDB" id="A0A2M6WA40"/>
<keyword evidence="9 14" id="KW-0460">Magnesium</keyword>
<dbReference type="EC" id="6.5.1.2" evidence="2 14"/>
<dbReference type="InterPro" id="IPR013839">
    <property type="entry name" value="DNAligase_adenylation"/>
</dbReference>
<feature type="binding site" evidence="14">
    <location>
        <position position="117"/>
    </location>
    <ligand>
        <name>NAD(+)</name>
        <dbReference type="ChEBI" id="CHEBI:57540"/>
    </ligand>
</feature>
<dbReference type="PROSITE" id="PS01056">
    <property type="entry name" value="DNA_LIGASE_N2"/>
    <property type="match status" value="1"/>
</dbReference>
<dbReference type="InterPro" id="IPR001679">
    <property type="entry name" value="DNA_ligase"/>
</dbReference>
<dbReference type="PANTHER" id="PTHR23389">
    <property type="entry name" value="CHROMOSOME TRANSMISSION FIDELITY FACTOR 18"/>
    <property type="match status" value="1"/>
</dbReference>
<feature type="binding site" evidence="14">
    <location>
        <position position="407"/>
    </location>
    <ligand>
        <name>Zn(2+)</name>
        <dbReference type="ChEBI" id="CHEBI:29105"/>
    </ligand>
</feature>
<dbReference type="GO" id="GO:0006281">
    <property type="term" value="P:DNA repair"/>
    <property type="evidence" value="ECO:0007669"/>
    <property type="project" value="UniProtKB-KW"/>
</dbReference>
<dbReference type="Pfam" id="PF03120">
    <property type="entry name" value="OB_DNA_ligase"/>
    <property type="match status" value="1"/>
</dbReference>
<evidence type="ECO:0000256" key="9">
    <source>
        <dbReference type="ARBA" id="ARBA00022842"/>
    </source>
</evidence>
<proteinExistence type="inferred from homology"/>
<feature type="binding site" evidence="14">
    <location>
        <position position="430"/>
    </location>
    <ligand>
        <name>Zn(2+)</name>
        <dbReference type="ChEBI" id="CHEBI:29105"/>
    </ligand>
</feature>